<dbReference type="InterPro" id="IPR006287">
    <property type="entry name" value="DJ-1"/>
</dbReference>
<comment type="caution">
    <text evidence="3">The sequence shown here is derived from an EMBL/GenBank/DDBJ whole genome shotgun (WGS) entry which is preliminary data.</text>
</comment>
<dbReference type="CDD" id="cd03135">
    <property type="entry name" value="GATase1_DJ-1"/>
    <property type="match status" value="1"/>
</dbReference>
<dbReference type="InterPro" id="IPR006286">
    <property type="entry name" value="C56_PfpI-like"/>
</dbReference>
<accession>A0A0D1BW36</accession>
<evidence type="ECO:0000313" key="3">
    <source>
        <dbReference type="EMBL" id="KIS24565.1"/>
    </source>
</evidence>
<dbReference type="GO" id="GO:0005737">
    <property type="term" value="C:cytoplasm"/>
    <property type="evidence" value="ECO:0007669"/>
    <property type="project" value="TreeGrafter"/>
</dbReference>
<dbReference type="Gene3D" id="3.40.50.880">
    <property type="match status" value="1"/>
</dbReference>
<dbReference type="AlphaFoldDB" id="A0A0D1BW36"/>
<dbReference type="NCBIfam" id="TIGR01383">
    <property type="entry name" value="not_thiJ"/>
    <property type="match status" value="1"/>
</dbReference>
<gene>
    <name evidence="3" type="ORF">N495_13625</name>
</gene>
<evidence type="ECO:0000313" key="4">
    <source>
        <dbReference type="Proteomes" id="UP000032250"/>
    </source>
</evidence>
<proteinExistence type="inferred from homology"/>
<dbReference type="RefSeq" id="WP_043032220.1">
    <property type="nucleotide sequence ID" value="NZ_JXSU01000007.1"/>
</dbReference>
<evidence type="ECO:0000259" key="2">
    <source>
        <dbReference type="Pfam" id="PF01965"/>
    </source>
</evidence>
<dbReference type="PATRIC" id="fig|1379739.3.peg.3113"/>
<dbReference type="InterPro" id="IPR029062">
    <property type="entry name" value="Class_I_gatase-like"/>
</dbReference>
<comment type="similarity">
    <text evidence="1">Belongs to the peptidase C56 family.</text>
</comment>
<dbReference type="Pfam" id="PF01965">
    <property type="entry name" value="DJ-1_PfpI"/>
    <property type="match status" value="1"/>
</dbReference>
<dbReference type="Proteomes" id="UP000032250">
    <property type="component" value="Unassembled WGS sequence"/>
</dbReference>
<dbReference type="InterPro" id="IPR050325">
    <property type="entry name" value="Prot/Nucl_acid_deglycase"/>
</dbReference>
<dbReference type="OrthoDB" id="9800516at2"/>
<dbReference type="InterPro" id="IPR002818">
    <property type="entry name" value="DJ-1/PfpI"/>
</dbReference>
<dbReference type="EMBL" id="JXSU01000007">
    <property type="protein sequence ID" value="KIS24565.1"/>
    <property type="molecule type" value="Genomic_DNA"/>
</dbReference>
<dbReference type="PROSITE" id="PS51276">
    <property type="entry name" value="PEPTIDASE_C56_PFPI"/>
    <property type="match status" value="1"/>
</dbReference>
<feature type="domain" description="DJ-1/PfpI" evidence="2">
    <location>
        <begin position="3"/>
        <end position="164"/>
    </location>
</feature>
<dbReference type="HOGENOM" id="CLU_000445_44_2_9"/>
<organism evidence="3 4">
    <name type="scientific">Clostridium botulinum B2 450</name>
    <dbReference type="NCBI Taxonomy" id="1379739"/>
    <lineage>
        <taxon>Bacteria</taxon>
        <taxon>Bacillati</taxon>
        <taxon>Bacillota</taxon>
        <taxon>Clostridia</taxon>
        <taxon>Eubacteriales</taxon>
        <taxon>Clostridiaceae</taxon>
        <taxon>Clostridium</taxon>
    </lineage>
</organism>
<dbReference type="SUPFAM" id="SSF52317">
    <property type="entry name" value="Class I glutamine amidotransferase-like"/>
    <property type="match status" value="1"/>
</dbReference>
<protein>
    <submittedName>
        <fullName evidence="3">Thiamine biosynthesis protein ThiJ</fullName>
    </submittedName>
</protein>
<name>A0A0D1BW36_CLOBO</name>
<sequence length="183" mass="20354">MTKILVFIAEGFEEIEALTVVDVLRRANIQCDMCSITSNKKIKGAHNILVNVDKTLEEIKSDEYNALVIPGGMPGATNLRDNNKLIDLVKEFNKDKKLIAAICAGPIVLSKANIIKGKEVTSYPGFEEDLKEGLYKEDLVVQDGNIITSRGPSAAMYFAFRILENLKKDSVKEIKEDMLLHLL</sequence>
<evidence type="ECO:0000256" key="1">
    <source>
        <dbReference type="ARBA" id="ARBA00008542"/>
    </source>
</evidence>
<dbReference type="PANTHER" id="PTHR48094:SF12">
    <property type="entry name" value="PARKINSON DISEASE PROTEIN 7 HOMOLOG"/>
    <property type="match status" value="1"/>
</dbReference>
<reference evidence="3 4" key="1">
    <citation type="submission" date="2014-06" db="EMBL/GenBank/DDBJ databases">
        <title>Genome characterization of distinct group I Clostridium botulinum lineages.</title>
        <authorList>
            <person name="Giordani F."/>
            <person name="Anselmo A."/>
            <person name="Fillo S."/>
            <person name="Palozzi A.M."/>
            <person name="Fortunato A."/>
            <person name="Gentile B."/>
            <person name="Ciammaruconi A."/>
            <person name="Anniballi F."/>
            <person name="De Medici D."/>
            <person name="Lista F."/>
        </authorList>
    </citation>
    <scope>NUCLEOTIDE SEQUENCE [LARGE SCALE GENOMIC DNA]</scope>
    <source>
        <strain evidence="3 4">B2 450</strain>
    </source>
</reference>
<dbReference type="PANTHER" id="PTHR48094">
    <property type="entry name" value="PROTEIN/NUCLEIC ACID DEGLYCASE DJ-1-RELATED"/>
    <property type="match status" value="1"/>
</dbReference>